<feature type="region of interest" description="Disordered" evidence="1">
    <location>
        <begin position="30"/>
        <end position="67"/>
    </location>
</feature>
<proteinExistence type="predicted"/>
<protein>
    <submittedName>
        <fullName evidence="3">Uncharacterized protein</fullName>
    </submittedName>
</protein>
<organism evidence="2 3">
    <name type="scientific">Haemonchus contortus</name>
    <name type="common">Barber pole worm</name>
    <dbReference type="NCBI Taxonomy" id="6289"/>
    <lineage>
        <taxon>Eukaryota</taxon>
        <taxon>Metazoa</taxon>
        <taxon>Ecdysozoa</taxon>
        <taxon>Nematoda</taxon>
        <taxon>Chromadorea</taxon>
        <taxon>Rhabditida</taxon>
        <taxon>Rhabditina</taxon>
        <taxon>Rhabditomorpha</taxon>
        <taxon>Strongyloidea</taxon>
        <taxon>Trichostrongylidae</taxon>
        <taxon>Haemonchus</taxon>
    </lineage>
</organism>
<keyword evidence="2" id="KW-1185">Reference proteome</keyword>
<accession>A0A7I4Z3V9</accession>
<evidence type="ECO:0000313" key="3">
    <source>
        <dbReference type="WBParaSite" id="HCON_00177490-00001"/>
    </source>
</evidence>
<dbReference type="AlphaFoldDB" id="A0A7I4Z3V9"/>
<evidence type="ECO:0000313" key="2">
    <source>
        <dbReference type="Proteomes" id="UP000025227"/>
    </source>
</evidence>
<name>A0A7I4Z3V9_HAECO</name>
<evidence type="ECO:0000256" key="1">
    <source>
        <dbReference type="SAM" id="MobiDB-lite"/>
    </source>
</evidence>
<reference evidence="3" key="1">
    <citation type="submission" date="2020-12" db="UniProtKB">
        <authorList>
            <consortium name="WormBaseParasite"/>
        </authorList>
    </citation>
    <scope>IDENTIFICATION</scope>
    <source>
        <strain evidence="3">MHco3</strain>
    </source>
</reference>
<dbReference type="Proteomes" id="UP000025227">
    <property type="component" value="Unplaced"/>
</dbReference>
<dbReference type="WBParaSite" id="HCON_00177490-00001">
    <property type="protein sequence ID" value="HCON_00177490-00001"/>
    <property type="gene ID" value="HCON_00177490"/>
</dbReference>
<dbReference type="OrthoDB" id="5870516at2759"/>
<sequence>MTEGDCIRKDATFSNKSIHLQCSPWHRHWRSGRTEEEVEGAKETEEAEESEEDSQRSEGQKSRGNTGKLVVLDPGVEIYRGRSPGPYVPGTSWRTRWKLIYNFLVLRKVTERKDQRLIFLQEVDN</sequence>
<feature type="compositionally biased region" description="Basic and acidic residues" evidence="1">
    <location>
        <begin position="32"/>
        <end position="44"/>
    </location>
</feature>